<dbReference type="InterPro" id="IPR052155">
    <property type="entry name" value="Biofilm_reg_signaling"/>
</dbReference>
<gene>
    <name evidence="5" type="ORF">ABID21_004602</name>
</gene>
<dbReference type="SMART" id="SM00267">
    <property type="entry name" value="GGDEF"/>
    <property type="match status" value="1"/>
</dbReference>
<dbReference type="InterPro" id="IPR001610">
    <property type="entry name" value="PAC"/>
</dbReference>
<feature type="domain" description="PAS" evidence="1">
    <location>
        <begin position="527"/>
        <end position="569"/>
    </location>
</feature>
<dbReference type="InterPro" id="IPR035965">
    <property type="entry name" value="PAS-like_dom_sf"/>
</dbReference>
<dbReference type="PROSITE" id="PS50887">
    <property type="entry name" value="GGDEF"/>
    <property type="match status" value="1"/>
</dbReference>
<dbReference type="CDD" id="cd01948">
    <property type="entry name" value="EAL"/>
    <property type="match status" value="1"/>
</dbReference>
<feature type="domain" description="PAS" evidence="1">
    <location>
        <begin position="268"/>
        <end position="338"/>
    </location>
</feature>
<evidence type="ECO:0000259" key="1">
    <source>
        <dbReference type="PROSITE" id="PS50112"/>
    </source>
</evidence>
<dbReference type="PROSITE" id="PS50113">
    <property type="entry name" value="PAC"/>
    <property type="match status" value="3"/>
</dbReference>
<dbReference type="Gene3D" id="3.20.20.450">
    <property type="entry name" value="EAL domain"/>
    <property type="match status" value="1"/>
</dbReference>
<feature type="domain" description="PAS" evidence="1">
    <location>
        <begin position="394"/>
        <end position="465"/>
    </location>
</feature>
<protein>
    <submittedName>
        <fullName evidence="5">Diguanylate cyclase (GGDEF)-like protein/PAS domain S-box-containing protein</fullName>
    </submittedName>
</protein>
<dbReference type="EMBL" id="JBEPLJ010000025">
    <property type="protein sequence ID" value="MET3588466.1"/>
    <property type="molecule type" value="Genomic_DNA"/>
</dbReference>
<evidence type="ECO:0000313" key="5">
    <source>
        <dbReference type="EMBL" id="MET3588466.1"/>
    </source>
</evidence>
<dbReference type="Proteomes" id="UP001549031">
    <property type="component" value="Unassembled WGS sequence"/>
</dbReference>
<dbReference type="InterPro" id="IPR035919">
    <property type="entry name" value="EAL_sf"/>
</dbReference>
<dbReference type="InterPro" id="IPR013655">
    <property type="entry name" value="PAS_fold_3"/>
</dbReference>
<feature type="domain" description="PAS" evidence="1">
    <location>
        <begin position="16"/>
        <end position="86"/>
    </location>
</feature>
<dbReference type="InterPro" id="IPR000160">
    <property type="entry name" value="GGDEF_dom"/>
</dbReference>
<dbReference type="PROSITE" id="PS50112">
    <property type="entry name" value="PAS"/>
    <property type="match status" value="5"/>
</dbReference>
<accession>A0ABV2HD28</accession>
<feature type="domain" description="EAL" evidence="3">
    <location>
        <begin position="822"/>
        <end position="1072"/>
    </location>
</feature>
<reference evidence="5 6" key="1">
    <citation type="submission" date="2024-06" db="EMBL/GenBank/DDBJ databases">
        <title>Genomic Encyclopedia of Type Strains, Phase IV (KMG-IV): sequencing the most valuable type-strain genomes for metagenomic binning, comparative biology and taxonomic classification.</title>
        <authorList>
            <person name="Goeker M."/>
        </authorList>
    </citation>
    <scope>NUCLEOTIDE SEQUENCE [LARGE SCALE GENOMIC DNA]</scope>
    <source>
        <strain evidence="5 6">DSM 105042</strain>
    </source>
</reference>
<dbReference type="Pfam" id="PF08448">
    <property type="entry name" value="PAS_4"/>
    <property type="match status" value="3"/>
</dbReference>
<name>A0ABV2HD28_9HYPH</name>
<dbReference type="InterPro" id="IPR043128">
    <property type="entry name" value="Rev_trsase/Diguanyl_cyclase"/>
</dbReference>
<dbReference type="InterPro" id="IPR001633">
    <property type="entry name" value="EAL_dom"/>
</dbReference>
<dbReference type="InterPro" id="IPR029787">
    <property type="entry name" value="Nucleotide_cyclase"/>
</dbReference>
<dbReference type="Gene3D" id="3.30.70.270">
    <property type="match status" value="1"/>
</dbReference>
<dbReference type="Gene3D" id="3.30.450.20">
    <property type="entry name" value="PAS domain"/>
    <property type="match status" value="5"/>
</dbReference>
<dbReference type="PROSITE" id="PS50883">
    <property type="entry name" value="EAL"/>
    <property type="match status" value="1"/>
</dbReference>
<dbReference type="CDD" id="cd01949">
    <property type="entry name" value="GGDEF"/>
    <property type="match status" value="1"/>
</dbReference>
<dbReference type="InterPro" id="IPR000700">
    <property type="entry name" value="PAS-assoc_C"/>
</dbReference>
<dbReference type="NCBIfam" id="TIGR00229">
    <property type="entry name" value="sensory_box"/>
    <property type="match status" value="5"/>
</dbReference>
<dbReference type="Pfam" id="PF00563">
    <property type="entry name" value="EAL"/>
    <property type="match status" value="1"/>
</dbReference>
<sequence length="1073" mass="118277">MPAKLGDEFPAWERGAVEVISAIFSGFIHPVIVKDEHSRFVHVNAPACALLGVSADQIVGRTDHDFLPKEEADTIVAVDQVILASGEERIFEESITPSQGGSRTLVTHKHRVALPGSGEKLVVVVLTDVTDLRQAERVLRESEEHYRSLVELHPQVPWVANAAGEVIEVGPTWSRLSGRAPEAAYGSGWETAVHPDDLPAVQQLWVASVTTGNSFDVECRICGPDGGFRWVRNRAAARRDEHGRVVRWYGLLEDVHERKSAEEAMRESESRFRLIADSVPVMIWMTDANGSTTYLNRNWLETTGQTEEQALGQGWLDAVHPDDRDIVSTSFEEASRTRASVQAEYRLRRKDGSWAWVIDVGEPRLAPDGRLLGYAGSVLDLSERRASEVALEESEAFIRSIFDSSPDCVRLLDLHGEPLLMNRAGREMFGLSDDADLKGQRWDRLIASGDAAKVQEALTQAREGKTARFEASVKAINKKDLCVDVIAAPVFGKDGTPIRILTIWRDITDAKAARDATEEARAAAEVAADTLAVVLESTLDCVVVVDHDWQLTYLNSNSKRLLGLGDEAIGQNLWSLYPEERNGVFATQYKRALAANQPVTFEEYLPSLGLWLEVHASPTEEGLSIFFRDTSERRRAEQERFQAQAQILHMSRHDALTNLPNRLLLRERLERSLSAMAPGAQLAVLTLDLDGFKPVNDTYGHPVGDMLLRQVADRLHGCIREEDTVARVGGDEFVIVQPVVRRSEDADLLAKRIIENLQKPFDLEGLVVSIGTSVGLAFAPAAGTTVDDLIRASDVALYRAKADGRGTFRRYAAGMDVHMQARQELKVALRNALARNELDLFFQPLVDLSSSRVSSCEALVRWRHPDKGMVSPADFIPVAEETGLIIPIGEWVLRTACEQASGWEGDIGVAVNLSPLQFKDGDLVKIVSDALEASGLAPSRLQLEITESVMLDENEANLHILQELRHLGVKIAMDDFGTGYSSLGYLRSFPFDKIKVDRGFISDLPEGKESLAIVRAVAGIGRSLGITTTVEGVETQEQLDAVNAEGFDEAQGYLFSRPVPAADIPDILRRMGS</sequence>
<feature type="domain" description="PAC" evidence="2">
    <location>
        <begin position="215"/>
        <end position="267"/>
    </location>
</feature>
<dbReference type="RefSeq" id="WP_247246130.1">
    <property type="nucleotide sequence ID" value="NZ_JALJRA010000026.1"/>
</dbReference>
<feature type="domain" description="PAS" evidence="1">
    <location>
        <begin position="142"/>
        <end position="213"/>
    </location>
</feature>
<dbReference type="NCBIfam" id="TIGR00254">
    <property type="entry name" value="GGDEF"/>
    <property type="match status" value="1"/>
</dbReference>
<dbReference type="SMART" id="SM00052">
    <property type="entry name" value="EAL"/>
    <property type="match status" value="1"/>
</dbReference>
<comment type="caution">
    <text evidence="5">The sequence shown here is derived from an EMBL/GenBank/DDBJ whole genome shotgun (WGS) entry which is preliminary data.</text>
</comment>
<evidence type="ECO:0000313" key="6">
    <source>
        <dbReference type="Proteomes" id="UP001549031"/>
    </source>
</evidence>
<organism evidence="5 6">
    <name type="scientific">Pseudorhizobium tarimense</name>
    <dbReference type="NCBI Taxonomy" id="1079109"/>
    <lineage>
        <taxon>Bacteria</taxon>
        <taxon>Pseudomonadati</taxon>
        <taxon>Pseudomonadota</taxon>
        <taxon>Alphaproteobacteria</taxon>
        <taxon>Hyphomicrobiales</taxon>
        <taxon>Rhizobiaceae</taxon>
        <taxon>Rhizobium/Agrobacterium group</taxon>
        <taxon>Pseudorhizobium</taxon>
    </lineage>
</organism>
<evidence type="ECO:0000259" key="2">
    <source>
        <dbReference type="PROSITE" id="PS50113"/>
    </source>
</evidence>
<dbReference type="SUPFAM" id="SSF55073">
    <property type="entry name" value="Nucleotide cyclase"/>
    <property type="match status" value="1"/>
</dbReference>
<dbReference type="InterPro" id="IPR013656">
    <property type="entry name" value="PAS_4"/>
</dbReference>
<dbReference type="CDD" id="cd00130">
    <property type="entry name" value="PAS"/>
    <property type="match status" value="5"/>
</dbReference>
<dbReference type="SUPFAM" id="SSF55785">
    <property type="entry name" value="PYP-like sensor domain (PAS domain)"/>
    <property type="match status" value="5"/>
</dbReference>
<feature type="domain" description="GGDEF" evidence="4">
    <location>
        <begin position="680"/>
        <end position="813"/>
    </location>
</feature>
<dbReference type="InterPro" id="IPR000014">
    <property type="entry name" value="PAS"/>
</dbReference>
<keyword evidence="6" id="KW-1185">Reference proteome</keyword>
<dbReference type="SUPFAM" id="SSF141868">
    <property type="entry name" value="EAL domain-like"/>
    <property type="match status" value="1"/>
</dbReference>
<evidence type="ECO:0000259" key="4">
    <source>
        <dbReference type="PROSITE" id="PS50887"/>
    </source>
</evidence>
<dbReference type="SMART" id="SM00086">
    <property type="entry name" value="PAC"/>
    <property type="match status" value="3"/>
</dbReference>
<feature type="domain" description="PAC" evidence="2">
    <location>
        <begin position="467"/>
        <end position="519"/>
    </location>
</feature>
<dbReference type="Pfam" id="PF00990">
    <property type="entry name" value="GGDEF"/>
    <property type="match status" value="1"/>
</dbReference>
<proteinExistence type="predicted"/>
<feature type="domain" description="PAC" evidence="2">
    <location>
        <begin position="341"/>
        <end position="393"/>
    </location>
</feature>
<dbReference type="PANTHER" id="PTHR44757:SF2">
    <property type="entry name" value="BIOFILM ARCHITECTURE MAINTENANCE PROTEIN MBAA"/>
    <property type="match status" value="1"/>
</dbReference>
<dbReference type="SMART" id="SM00091">
    <property type="entry name" value="PAS"/>
    <property type="match status" value="5"/>
</dbReference>
<dbReference type="PANTHER" id="PTHR44757">
    <property type="entry name" value="DIGUANYLATE CYCLASE DGCP"/>
    <property type="match status" value="1"/>
</dbReference>
<evidence type="ECO:0000259" key="3">
    <source>
        <dbReference type="PROSITE" id="PS50883"/>
    </source>
</evidence>
<dbReference type="Pfam" id="PF08447">
    <property type="entry name" value="PAS_3"/>
    <property type="match status" value="2"/>
</dbReference>